<dbReference type="VEuPathDB" id="AmoebaDB:EIN_083670"/>
<evidence type="ECO:0000256" key="1">
    <source>
        <dbReference type="ARBA" id="ARBA00009500"/>
    </source>
</evidence>
<dbReference type="InterPro" id="IPR036186">
    <property type="entry name" value="Serpin_sf"/>
</dbReference>
<evidence type="ECO:0000259" key="3">
    <source>
        <dbReference type="SMART" id="SM00093"/>
    </source>
</evidence>
<dbReference type="GO" id="GO:0004867">
    <property type="term" value="F:serine-type endopeptidase inhibitor activity"/>
    <property type="evidence" value="ECO:0007669"/>
    <property type="project" value="InterPro"/>
</dbReference>
<dbReference type="InterPro" id="IPR042185">
    <property type="entry name" value="Serpin_sf_2"/>
</dbReference>
<dbReference type="EMBL" id="AK422020">
    <property type="protein sequence ID" value="BAN40529.1"/>
    <property type="molecule type" value="mRNA"/>
</dbReference>
<comment type="similarity">
    <text evidence="1 2">Belongs to the serpin family.</text>
</comment>
<protein>
    <submittedName>
        <fullName evidence="4">Serine protease inhibitor, serpin, putative</fullName>
    </submittedName>
</protein>
<dbReference type="SUPFAM" id="SSF56574">
    <property type="entry name" value="Serpins"/>
    <property type="match status" value="1"/>
</dbReference>
<dbReference type="PROSITE" id="PS00284">
    <property type="entry name" value="SERPIN"/>
    <property type="match status" value="1"/>
</dbReference>
<name>S0B033_ENTIV</name>
<proteinExistence type="evidence at transcript level"/>
<evidence type="ECO:0000256" key="2">
    <source>
        <dbReference type="RuleBase" id="RU000411"/>
    </source>
</evidence>
<dbReference type="Pfam" id="PF00079">
    <property type="entry name" value="Serpin"/>
    <property type="match status" value="1"/>
</dbReference>
<dbReference type="InterPro" id="IPR000215">
    <property type="entry name" value="Serpin_fam"/>
</dbReference>
<feature type="domain" description="Serpin" evidence="3">
    <location>
        <begin position="9"/>
        <end position="360"/>
    </location>
</feature>
<dbReference type="InterPro" id="IPR042178">
    <property type="entry name" value="Serpin_sf_1"/>
</dbReference>
<accession>S0B033</accession>
<dbReference type="SMART" id="SM00093">
    <property type="entry name" value="SERPIN"/>
    <property type="match status" value="1"/>
</dbReference>
<dbReference type="PANTHER" id="PTHR11461">
    <property type="entry name" value="SERINE PROTEASE INHIBITOR, SERPIN"/>
    <property type="match status" value="1"/>
</dbReference>
<dbReference type="PANTHER" id="PTHR11461:SF211">
    <property type="entry name" value="GH10112P-RELATED"/>
    <property type="match status" value="1"/>
</dbReference>
<sequence>MSALEILQTTLYKLCAEFFETEISTEDIVFSTHSIFIAFMMIYIGSKENTKKQLEKVFGFDRVDVLETYKVISHMNTKENETSKCNIFNSVWMQQNVLLKDNYLETLQQLEATIYKADFAGNFEGVRKEINEVVREKTGNLILDMLAPGSVSRETISVLVNTIYFRGQWETEFNTVDIDFEKVGTVSGISVEKALQCVTTNDETTLRIPYDNNYSMIIVMPNNMTNFVKNKKHNKLHTYVNDLCYSFKEKTILKMPKFSINWGGSISKNLQTLGITDAFDAHANFSGITDVPIYVSDVIHKAKIRVDEKGTVAAASTAILMNKRMAIDREQRRVIINKPFFFILVDSKSLPLFFGKCTHPHFDKE</sequence>
<dbReference type="Gene3D" id="2.30.39.10">
    <property type="entry name" value="Alpha-1-antitrypsin, domain 1"/>
    <property type="match status" value="1"/>
</dbReference>
<dbReference type="InterPro" id="IPR023795">
    <property type="entry name" value="Serpin_CS"/>
</dbReference>
<dbReference type="OMA" id="FITNWMK"/>
<dbReference type="AlphaFoldDB" id="S0B033"/>
<evidence type="ECO:0000313" key="4">
    <source>
        <dbReference type="EMBL" id="BAN40529.1"/>
    </source>
</evidence>
<dbReference type="GO" id="GO:0005615">
    <property type="term" value="C:extracellular space"/>
    <property type="evidence" value="ECO:0007669"/>
    <property type="project" value="InterPro"/>
</dbReference>
<dbReference type="Gene3D" id="3.30.497.10">
    <property type="entry name" value="Antithrombin, subunit I, domain 2"/>
    <property type="match status" value="1"/>
</dbReference>
<dbReference type="InterPro" id="IPR023796">
    <property type="entry name" value="Serpin_dom"/>
</dbReference>
<reference evidence="4" key="1">
    <citation type="submission" date="2012-06" db="EMBL/GenBank/DDBJ databases">
        <title>Short 5' UTR of Entamoeba genes.</title>
        <authorList>
            <person name="Hiranuka K."/>
            <person name="Kumagai M."/>
            <person name="Wakaguri H."/>
            <person name="Suzuki Y."/>
            <person name="Sugano S."/>
            <person name="Watanabe J."/>
            <person name="Makioka A."/>
        </authorList>
    </citation>
    <scope>NUCLEOTIDE SEQUENCE</scope>
    <source>
        <strain evidence="4">IP1</strain>
    </source>
</reference>
<organism evidence="4">
    <name type="scientific">Entamoeba invadens</name>
    <dbReference type="NCBI Taxonomy" id="33085"/>
    <lineage>
        <taxon>Eukaryota</taxon>
        <taxon>Amoebozoa</taxon>
        <taxon>Evosea</taxon>
        <taxon>Archamoebae</taxon>
        <taxon>Mastigamoebida</taxon>
        <taxon>Entamoebidae</taxon>
        <taxon>Entamoeba</taxon>
    </lineage>
</organism>